<accession>A0ABV9ECZ8</accession>
<dbReference type="SUPFAM" id="SSF47413">
    <property type="entry name" value="lambda repressor-like DNA-binding domains"/>
    <property type="match status" value="1"/>
</dbReference>
<dbReference type="PANTHER" id="PTHR47691:SF3">
    <property type="entry name" value="HTH-TYPE TRANSCRIPTIONAL REGULATOR RV0890C-RELATED"/>
    <property type="match status" value="1"/>
</dbReference>
<keyword evidence="3" id="KW-1185">Reference proteome</keyword>
<dbReference type="Proteomes" id="UP001595891">
    <property type="component" value="Unassembled WGS sequence"/>
</dbReference>
<dbReference type="Pfam" id="PF13560">
    <property type="entry name" value="HTH_31"/>
    <property type="match status" value="1"/>
</dbReference>
<reference evidence="3" key="1">
    <citation type="journal article" date="2019" name="Int. J. Syst. Evol. Microbiol.">
        <title>The Global Catalogue of Microorganisms (GCM) 10K type strain sequencing project: providing services to taxonomists for standard genome sequencing and annotation.</title>
        <authorList>
            <consortium name="The Broad Institute Genomics Platform"/>
            <consortium name="The Broad Institute Genome Sequencing Center for Infectious Disease"/>
            <person name="Wu L."/>
            <person name="Ma J."/>
        </authorList>
    </citation>
    <scope>NUCLEOTIDE SEQUENCE [LARGE SCALE GENOMIC DNA]</scope>
    <source>
        <strain evidence="3">CCUG 49560</strain>
    </source>
</reference>
<dbReference type="SMART" id="SM00530">
    <property type="entry name" value="HTH_XRE"/>
    <property type="match status" value="1"/>
</dbReference>
<evidence type="ECO:0000259" key="1">
    <source>
        <dbReference type="PROSITE" id="PS50943"/>
    </source>
</evidence>
<dbReference type="EMBL" id="JBHSFN010000007">
    <property type="protein sequence ID" value="MFC4587063.1"/>
    <property type="molecule type" value="Genomic_DNA"/>
</dbReference>
<dbReference type="InterPro" id="IPR027417">
    <property type="entry name" value="P-loop_NTPase"/>
</dbReference>
<gene>
    <name evidence="2" type="ORF">ACFO8L_13305</name>
</gene>
<feature type="domain" description="HTH cro/C1-type" evidence="1">
    <location>
        <begin position="20"/>
        <end position="75"/>
    </location>
</feature>
<name>A0ABV9ECZ8_9ACTN</name>
<dbReference type="PROSITE" id="PS50943">
    <property type="entry name" value="HTH_CROC1"/>
    <property type="match status" value="1"/>
</dbReference>
<dbReference type="InterPro" id="IPR001387">
    <property type="entry name" value="Cro/C1-type_HTH"/>
</dbReference>
<proteinExistence type="predicted"/>
<dbReference type="RefSeq" id="WP_262846728.1">
    <property type="nucleotide sequence ID" value="NZ_JANZYP010000051.1"/>
</dbReference>
<dbReference type="PANTHER" id="PTHR47691">
    <property type="entry name" value="REGULATOR-RELATED"/>
    <property type="match status" value="1"/>
</dbReference>
<organism evidence="2 3">
    <name type="scientific">Sphaerisporangium corydalis</name>
    <dbReference type="NCBI Taxonomy" id="1441875"/>
    <lineage>
        <taxon>Bacteria</taxon>
        <taxon>Bacillati</taxon>
        <taxon>Actinomycetota</taxon>
        <taxon>Actinomycetes</taxon>
        <taxon>Streptosporangiales</taxon>
        <taxon>Streptosporangiaceae</taxon>
        <taxon>Sphaerisporangium</taxon>
    </lineage>
</organism>
<sequence length="429" mass="46180">MTIVKDEHGYNEGKRFGTLLRKYRNIAGLTQQELADLSAVSIRAVRDLESGRVRRPRKETVQLLARALRIEEPHREALRIAAAPPVAGMGGGPFHPVAPVSGPVSGLVGRRAEIRALEELVRSRDRRMVAVTGLGGVGKTRLALEVAARLNAKGVQVVWTPSCPHTGSRGRLVDELLRDPGADPRELGGVIGTGQTLLVIDDHDEASLPADRIPSLLARYPGLCVLLTTRGMTCTAETSVLPLAPLALPRVDHRYDAAGLAEVDAARMIMTSIGLARPRLRLDETAIATIAALCRRLDGLPAALEAAGRLTLVYTPDELLGELSRDPFWTVLSAADGSSAFKAGEVVRQAIEALEPSARDLLRSVAGHDGRWSVEDCAALAGTTPVEAARGIRYLLLRGLIRRAEHANRSYFQLLSLVRSAIVEDARVV</sequence>
<dbReference type="SUPFAM" id="SSF52540">
    <property type="entry name" value="P-loop containing nucleoside triphosphate hydrolases"/>
    <property type="match status" value="1"/>
</dbReference>
<dbReference type="CDD" id="cd00093">
    <property type="entry name" value="HTH_XRE"/>
    <property type="match status" value="1"/>
</dbReference>
<evidence type="ECO:0000313" key="2">
    <source>
        <dbReference type="EMBL" id="MFC4587063.1"/>
    </source>
</evidence>
<dbReference type="InterPro" id="IPR010982">
    <property type="entry name" value="Lambda_DNA-bd_dom_sf"/>
</dbReference>
<protein>
    <submittedName>
        <fullName evidence="2">Helix-turn-helix domain-containing protein</fullName>
    </submittedName>
</protein>
<dbReference type="Gene3D" id="3.40.50.300">
    <property type="entry name" value="P-loop containing nucleotide triphosphate hydrolases"/>
    <property type="match status" value="1"/>
</dbReference>
<evidence type="ECO:0000313" key="3">
    <source>
        <dbReference type="Proteomes" id="UP001595891"/>
    </source>
</evidence>
<comment type="caution">
    <text evidence="2">The sequence shown here is derived from an EMBL/GenBank/DDBJ whole genome shotgun (WGS) entry which is preliminary data.</text>
</comment>
<dbReference type="PRINTS" id="PR00364">
    <property type="entry name" value="DISEASERSIST"/>
</dbReference>
<dbReference type="Gene3D" id="1.10.260.40">
    <property type="entry name" value="lambda repressor-like DNA-binding domains"/>
    <property type="match status" value="1"/>
</dbReference>